<evidence type="ECO:0000313" key="2">
    <source>
        <dbReference type="EMBL" id="UUX49330.1"/>
    </source>
</evidence>
<dbReference type="PANTHER" id="PTHR34203:SF15">
    <property type="entry name" value="SLL1173 PROTEIN"/>
    <property type="match status" value="1"/>
</dbReference>
<keyword evidence="3" id="KW-1185">Reference proteome</keyword>
<organism evidence="2 3">
    <name type="scientific">Nisaea acidiphila</name>
    <dbReference type="NCBI Taxonomy" id="1862145"/>
    <lineage>
        <taxon>Bacteria</taxon>
        <taxon>Pseudomonadati</taxon>
        <taxon>Pseudomonadota</taxon>
        <taxon>Alphaproteobacteria</taxon>
        <taxon>Rhodospirillales</taxon>
        <taxon>Thalassobaculaceae</taxon>
        <taxon>Nisaea</taxon>
    </lineage>
</organism>
<dbReference type="NCBIfam" id="TIGR01444">
    <property type="entry name" value="fkbM_fam"/>
    <property type="match status" value="1"/>
</dbReference>
<dbReference type="AlphaFoldDB" id="A0A9J7AR21"/>
<feature type="domain" description="Methyltransferase FkbM" evidence="1">
    <location>
        <begin position="70"/>
        <end position="232"/>
    </location>
</feature>
<gene>
    <name evidence="2" type="ORF">NUH88_18260</name>
</gene>
<dbReference type="InterPro" id="IPR029063">
    <property type="entry name" value="SAM-dependent_MTases_sf"/>
</dbReference>
<dbReference type="Pfam" id="PF05050">
    <property type="entry name" value="Methyltransf_21"/>
    <property type="match status" value="1"/>
</dbReference>
<keyword evidence="2" id="KW-0489">Methyltransferase</keyword>
<dbReference type="Gene3D" id="3.40.50.150">
    <property type="entry name" value="Vaccinia Virus protein VP39"/>
    <property type="match status" value="1"/>
</dbReference>
<accession>A0A9J7AR21</accession>
<dbReference type="GO" id="GO:0008168">
    <property type="term" value="F:methyltransferase activity"/>
    <property type="evidence" value="ECO:0007669"/>
    <property type="project" value="UniProtKB-KW"/>
</dbReference>
<name>A0A9J7AR21_9PROT</name>
<dbReference type="GO" id="GO:0032259">
    <property type="term" value="P:methylation"/>
    <property type="evidence" value="ECO:0007669"/>
    <property type="project" value="UniProtKB-KW"/>
</dbReference>
<dbReference type="PANTHER" id="PTHR34203">
    <property type="entry name" value="METHYLTRANSFERASE, FKBM FAMILY PROTEIN"/>
    <property type="match status" value="1"/>
</dbReference>
<dbReference type="EMBL" id="CP102480">
    <property type="protein sequence ID" value="UUX49330.1"/>
    <property type="molecule type" value="Genomic_DNA"/>
</dbReference>
<dbReference type="InterPro" id="IPR006342">
    <property type="entry name" value="FkbM_mtfrase"/>
</dbReference>
<dbReference type="Proteomes" id="UP001060336">
    <property type="component" value="Chromosome"/>
</dbReference>
<dbReference type="RefSeq" id="WP_257767906.1">
    <property type="nucleotide sequence ID" value="NZ_CP102480.1"/>
</dbReference>
<dbReference type="InterPro" id="IPR052514">
    <property type="entry name" value="SAM-dependent_MTase"/>
</dbReference>
<protein>
    <submittedName>
        <fullName evidence="2">FkbM family methyltransferase</fullName>
    </submittedName>
</protein>
<evidence type="ECO:0000259" key="1">
    <source>
        <dbReference type="Pfam" id="PF05050"/>
    </source>
</evidence>
<dbReference type="SUPFAM" id="SSF53335">
    <property type="entry name" value="S-adenosyl-L-methionine-dependent methyltransferases"/>
    <property type="match status" value="1"/>
</dbReference>
<evidence type="ECO:0000313" key="3">
    <source>
        <dbReference type="Proteomes" id="UP001060336"/>
    </source>
</evidence>
<keyword evidence="2" id="KW-0808">Transferase</keyword>
<proteinExistence type="predicted"/>
<sequence>MGKLKELLSIEGGAERLFDEMLRDAGTGEKMLRLALRAWGYDNLADDRMSGEASFRDMLLNRIGVEVAVDIGCNVGGYSRALLEGDSALRVYAFDPSPALTPTLRALAEEFSGRLEIIAKGVGAETGRKSFFFSESSSFLGSFAKEIEEIHYVENDRVADVEIVTLDQYFSGENAPDRIDFIKIDTEGYEEQVLKGAEKTIEAYRPKAIQIEFNWHHMFVGSTMHSIAARLPDYRLYQLLPDWIIERNPAHPFSNMFIYSNFVFLHPEALKQISQPGG</sequence>
<reference evidence="2" key="1">
    <citation type="submission" date="2022-08" db="EMBL/GenBank/DDBJ databases">
        <title>Nisaea acidiphila sp. nov., isolated from a marine algal debris and emended description of the genus Nisaea Urios et al. 2008.</title>
        <authorList>
            <person name="Kwon K."/>
        </authorList>
    </citation>
    <scope>NUCLEOTIDE SEQUENCE</scope>
    <source>
        <strain evidence="2">MEBiC11861</strain>
    </source>
</reference>
<dbReference type="KEGG" id="naci:NUH88_18260"/>